<dbReference type="GO" id="GO:0008757">
    <property type="term" value="F:S-adenosylmethionine-dependent methyltransferase activity"/>
    <property type="evidence" value="ECO:0007669"/>
    <property type="project" value="TreeGrafter"/>
</dbReference>
<dbReference type="AlphaFoldDB" id="A0A5L8K4K5"/>
<evidence type="ECO:0000313" key="1">
    <source>
        <dbReference type="EMBL" id="EAI8859739.1"/>
    </source>
</evidence>
<gene>
    <name evidence="1" type="ORF">CX802_07860</name>
</gene>
<reference evidence="1 2" key="1">
    <citation type="submission" date="2018-06" db="EMBL/GenBank/DDBJ databases">
        <authorList>
            <consortium name="PulseNet: The National Subtyping Network for Foodborne Disease Surveillance"/>
            <person name="Tarr C.L."/>
            <person name="Trees E."/>
            <person name="Katz L.S."/>
            <person name="Carleton-Romer H.A."/>
            <person name="Stroika S."/>
            <person name="Kucerova Z."/>
            <person name="Roache K.F."/>
            <person name="Sabol A.L."/>
            <person name="Besser J."/>
            <person name="Gerner-Smidt P."/>
        </authorList>
    </citation>
    <scope>NUCLEOTIDE SEQUENCE [LARGE SCALE GENOMIC DNA]</scope>
    <source>
        <strain evidence="1 2">PNUSAC001503</strain>
    </source>
</reference>
<dbReference type="InterPro" id="IPR050362">
    <property type="entry name" value="Cation-dep_OMT"/>
</dbReference>
<accession>A0A5L8K4K5</accession>
<dbReference type="Proteomes" id="UP000535509">
    <property type="component" value="Unassembled WGS sequence"/>
</dbReference>
<dbReference type="GO" id="GO:0008171">
    <property type="term" value="F:O-methyltransferase activity"/>
    <property type="evidence" value="ECO:0007669"/>
    <property type="project" value="InterPro"/>
</dbReference>
<name>A0A5L8K4K5_CAMFE</name>
<dbReference type="InterPro" id="IPR002935">
    <property type="entry name" value="SAM_O-MeTrfase"/>
</dbReference>
<dbReference type="GO" id="GO:0032259">
    <property type="term" value="P:methylation"/>
    <property type="evidence" value="ECO:0007669"/>
    <property type="project" value="UniProtKB-KW"/>
</dbReference>
<keyword evidence="1" id="KW-0489">Methyltransferase</keyword>
<dbReference type="PANTHER" id="PTHR10509:SF14">
    <property type="entry name" value="CAFFEOYL-COA O-METHYLTRANSFERASE 3-RELATED"/>
    <property type="match status" value="1"/>
</dbReference>
<keyword evidence="1" id="KW-0808">Transferase</keyword>
<dbReference type="SUPFAM" id="SSF53335">
    <property type="entry name" value="S-adenosyl-L-methionine-dependent methyltransferases"/>
    <property type="match status" value="1"/>
</dbReference>
<evidence type="ECO:0000313" key="2">
    <source>
        <dbReference type="Proteomes" id="UP000535509"/>
    </source>
</evidence>
<dbReference type="Pfam" id="PF01596">
    <property type="entry name" value="Methyltransf_3"/>
    <property type="match status" value="1"/>
</dbReference>
<organism evidence="1 2">
    <name type="scientific">Campylobacter fetus</name>
    <dbReference type="NCBI Taxonomy" id="196"/>
    <lineage>
        <taxon>Bacteria</taxon>
        <taxon>Pseudomonadati</taxon>
        <taxon>Campylobacterota</taxon>
        <taxon>Epsilonproteobacteria</taxon>
        <taxon>Campylobacterales</taxon>
        <taxon>Campylobacteraceae</taxon>
        <taxon>Campylobacter</taxon>
    </lineage>
</organism>
<protein>
    <submittedName>
        <fullName evidence="1">Caffeoyl-CoA O-methyltransferase</fullName>
    </submittedName>
</protein>
<dbReference type="PANTHER" id="PTHR10509">
    <property type="entry name" value="O-METHYLTRANSFERASE-RELATED"/>
    <property type="match status" value="1"/>
</dbReference>
<sequence>MLELYNEDKKIVDKKIYDIACKYSNTENKDFEFEFPTEFPGQQYMGSDCLERKLQEFILKMINANNALEIGTFVGASTINIAKFVSGQVDTIEKYDKFYNIAKRNIEKSEVKNINLINGDAIEILNSNKIGNNYDFIFLDGNKENYKEYFKIVKQKLNRGGVLMLDDAYFMGDILNIKPVTPKGIGVKKFLDYIKNDKDFITMLLPLQYGIFLAMRVN</sequence>
<dbReference type="Gene3D" id="3.40.50.150">
    <property type="entry name" value="Vaccinia Virus protein VP39"/>
    <property type="match status" value="1"/>
</dbReference>
<dbReference type="PROSITE" id="PS51682">
    <property type="entry name" value="SAM_OMT_I"/>
    <property type="match status" value="1"/>
</dbReference>
<dbReference type="InterPro" id="IPR029063">
    <property type="entry name" value="SAM-dependent_MTases_sf"/>
</dbReference>
<keyword evidence="2" id="KW-1185">Reference proteome</keyword>
<proteinExistence type="predicted"/>
<dbReference type="EMBL" id="AABTCC010000026">
    <property type="protein sequence ID" value="EAI8859739.1"/>
    <property type="molecule type" value="Genomic_DNA"/>
</dbReference>
<comment type="caution">
    <text evidence="1">The sequence shown here is derived from an EMBL/GenBank/DDBJ whole genome shotgun (WGS) entry which is preliminary data.</text>
</comment>